<reference evidence="3 4" key="1">
    <citation type="journal article" date="2021" name="J. Hered.">
        <title>A chromosome-level genome assembly of the parasitoid wasp, Cotesia glomerata (Hymenoptera: Braconidae).</title>
        <authorList>
            <person name="Pinto B.J."/>
            <person name="Weis J.J."/>
            <person name="Gamble T."/>
            <person name="Ode P.J."/>
            <person name="Paul R."/>
            <person name="Zaspel J.M."/>
        </authorList>
    </citation>
    <scope>NUCLEOTIDE SEQUENCE [LARGE SCALE GENOMIC DNA]</scope>
    <source>
        <strain evidence="3">CgM1</strain>
    </source>
</reference>
<evidence type="ECO:0008006" key="5">
    <source>
        <dbReference type="Google" id="ProtNLM"/>
    </source>
</evidence>
<dbReference type="AlphaFoldDB" id="A0AAV7IHC4"/>
<evidence type="ECO:0000313" key="4">
    <source>
        <dbReference type="Proteomes" id="UP000826195"/>
    </source>
</evidence>
<keyword evidence="2" id="KW-0456">Lyase</keyword>
<protein>
    <recommendedName>
        <fullName evidence="5">Phosphatidylserine decarboxylase</fullName>
    </recommendedName>
</protein>
<comment type="caution">
    <text evidence="3">The sequence shown here is derived from an EMBL/GenBank/DDBJ whole genome shotgun (WGS) entry which is preliminary data.</text>
</comment>
<dbReference type="Proteomes" id="UP000826195">
    <property type="component" value="Unassembled WGS sequence"/>
</dbReference>
<dbReference type="InterPro" id="IPR003817">
    <property type="entry name" value="PS_Dcarbxylase"/>
</dbReference>
<evidence type="ECO:0000313" key="3">
    <source>
        <dbReference type="EMBL" id="KAH0549804.1"/>
    </source>
</evidence>
<keyword evidence="4" id="KW-1185">Reference proteome</keyword>
<dbReference type="GO" id="GO:0004609">
    <property type="term" value="F:phosphatidylserine decarboxylase activity"/>
    <property type="evidence" value="ECO:0007669"/>
    <property type="project" value="InterPro"/>
</dbReference>
<proteinExistence type="predicted"/>
<evidence type="ECO:0000256" key="2">
    <source>
        <dbReference type="ARBA" id="ARBA00023239"/>
    </source>
</evidence>
<dbReference type="EMBL" id="JAHXZJ010001864">
    <property type="protein sequence ID" value="KAH0549804.1"/>
    <property type="molecule type" value="Genomic_DNA"/>
</dbReference>
<accession>A0AAV7IHC4</accession>
<dbReference type="GO" id="GO:0005739">
    <property type="term" value="C:mitochondrion"/>
    <property type="evidence" value="ECO:0007669"/>
    <property type="project" value="TreeGrafter"/>
</dbReference>
<evidence type="ECO:0000256" key="1">
    <source>
        <dbReference type="ARBA" id="ARBA00022793"/>
    </source>
</evidence>
<dbReference type="GO" id="GO:0006646">
    <property type="term" value="P:phosphatidylethanolamine biosynthetic process"/>
    <property type="evidence" value="ECO:0007669"/>
    <property type="project" value="TreeGrafter"/>
</dbReference>
<keyword evidence="1" id="KW-0210">Decarboxylase</keyword>
<sequence>MQCYYCLPWRVTSRLIGWLSSIELPQKFRPFVYNKYAELFNVNLDEINCDIHLFPSLSDFFVRLLKPNARPIAMNANIVSPADGTILYLGPILTSQVKRVKGISYSLRHFLGDTKSQTSKEDEEEELTDQDNDDYVKSLLKNSNNSLYQLTVYLAPGDYHRFHSATEWKIRLRRHFQGIIQYN</sequence>
<dbReference type="Pfam" id="PF02666">
    <property type="entry name" value="PS_Dcarbxylase"/>
    <property type="match status" value="1"/>
</dbReference>
<name>A0AAV7IHC4_COTGL</name>
<dbReference type="PANTHER" id="PTHR10067:SF6">
    <property type="entry name" value="PHOSPHATIDYLSERINE DECARBOXYLASE PROENZYME, MITOCHONDRIAL"/>
    <property type="match status" value="1"/>
</dbReference>
<gene>
    <name evidence="3" type="ORF">KQX54_014397</name>
</gene>
<organism evidence="3 4">
    <name type="scientific">Cotesia glomerata</name>
    <name type="common">Lepidopteran parasitic wasp</name>
    <name type="synonym">Apanteles glomeratus</name>
    <dbReference type="NCBI Taxonomy" id="32391"/>
    <lineage>
        <taxon>Eukaryota</taxon>
        <taxon>Metazoa</taxon>
        <taxon>Ecdysozoa</taxon>
        <taxon>Arthropoda</taxon>
        <taxon>Hexapoda</taxon>
        <taxon>Insecta</taxon>
        <taxon>Pterygota</taxon>
        <taxon>Neoptera</taxon>
        <taxon>Endopterygota</taxon>
        <taxon>Hymenoptera</taxon>
        <taxon>Apocrita</taxon>
        <taxon>Ichneumonoidea</taxon>
        <taxon>Braconidae</taxon>
        <taxon>Microgastrinae</taxon>
        <taxon>Cotesia</taxon>
    </lineage>
</organism>
<dbReference type="PANTHER" id="PTHR10067">
    <property type="entry name" value="PHOSPHATIDYLSERINE DECARBOXYLASE"/>
    <property type="match status" value="1"/>
</dbReference>